<comment type="caution">
    <text evidence="1">The sequence shown here is derived from an EMBL/GenBank/DDBJ whole genome shotgun (WGS) entry which is preliminary data.</text>
</comment>
<proteinExistence type="predicted"/>
<evidence type="ECO:0000313" key="1">
    <source>
        <dbReference type="EMBL" id="TNV79306.1"/>
    </source>
</evidence>
<dbReference type="EMBL" id="RRYP01009093">
    <property type="protein sequence ID" value="TNV79306.1"/>
    <property type="molecule type" value="Genomic_DNA"/>
</dbReference>
<protein>
    <submittedName>
        <fullName evidence="1">Uncharacterized protein</fullName>
    </submittedName>
</protein>
<accession>A0A8J8NPV4</accession>
<dbReference type="Proteomes" id="UP000785679">
    <property type="component" value="Unassembled WGS sequence"/>
</dbReference>
<keyword evidence="2" id="KW-1185">Reference proteome</keyword>
<evidence type="ECO:0000313" key="2">
    <source>
        <dbReference type="Proteomes" id="UP000785679"/>
    </source>
</evidence>
<reference evidence="1" key="1">
    <citation type="submission" date="2019-06" db="EMBL/GenBank/DDBJ databases">
        <authorList>
            <person name="Zheng W."/>
        </authorList>
    </citation>
    <scope>NUCLEOTIDE SEQUENCE</scope>
    <source>
        <strain evidence="1">QDHG01</strain>
    </source>
</reference>
<sequence>MSKLNIIYIYIINCPISNHVVPATPSAPHLPSSSHCPLVLAPSVSAAILRLLEPPSTSVHATRILLTSTAPTSLCAQRLSSEATDTCSYFQATPHESSLRLFHHFTSNRMLSPELCFQAILLPMLRWGTAKPLLWPCQLWRERNASSDARKVLEQQRIQQEILDANIESVQMRLSELASVQEYRDMYEFHPFTIVPAELGQKVLNPLEVDSFLKKNQLVTLKIQEENRKMKCEEQKYSAKLELQSEMKNLNRNQGVTNFEAKQEEQNFVQKSDAIPSDLSLSCKIRLDLNGTRNSFCQDEDESTSEDSKIKAKCRQSPENISCGANATLEERRARILHYKRKIIARRAKKPISKKFNGRSKIACQKLRINGKFVKKSELAAILGKAQ</sequence>
<name>A0A8J8NPV4_HALGN</name>
<gene>
    <name evidence="1" type="ORF">FGO68_gene15323</name>
</gene>
<dbReference type="AlphaFoldDB" id="A0A8J8NPV4"/>
<organism evidence="1 2">
    <name type="scientific">Halteria grandinella</name>
    <dbReference type="NCBI Taxonomy" id="5974"/>
    <lineage>
        <taxon>Eukaryota</taxon>
        <taxon>Sar</taxon>
        <taxon>Alveolata</taxon>
        <taxon>Ciliophora</taxon>
        <taxon>Intramacronucleata</taxon>
        <taxon>Spirotrichea</taxon>
        <taxon>Stichotrichia</taxon>
        <taxon>Sporadotrichida</taxon>
        <taxon>Halteriidae</taxon>
        <taxon>Halteria</taxon>
    </lineage>
</organism>